<evidence type="ECO:0000256" key="1">
    <source>
        <dbReference type="SAM" id="MobiDB-lite"/>
    </source>
</evidence>
<dbReference type="RefSeq" id="WP_037825134.1">
    <property type="nucleotide sequence ID" value="NZ_JBEXDP010000015.1"/>
</dbReference>
<proteinExistence type="predicted"/>
<evidence type="ECO:0000313" key="2">
    <source>
        <dbReference type="EMBL" id="MEU5711681.1"/>
    </source>
</evidence>
<dbReference type="InterPro" id="IPR032716">
    <property type="entry name" value="ACC_epsilon"/>
</dbReference>
<dbReference type="Proteomes" id="UP001551011">
    <property type="component" value="Unassembled WGS sequence"/>
</dbReference>
<keyword evidence="3" id="KW-1185">Reference proteome</keyword>
<comment type="caution">
    <text evidence="2">The sequence shown here is derived from an EMBL/GenBank/DDBJ whole genome shotgun (WGS) entry which is preliminary data.</text>
</comment>
<evidence type="ECO:0000313" key="3">
    <source>
        <dbReference type="Proteomes" id="UP001551011"/>
    </source>
</evidence>
<protein>
    <submittedName>
        <fullName evidence="2">Acyl-CoA carboxylase subunit epsilon</fullName>
    </submittedName>
</protein>
<name>A0ABV3AI96_9ACTN</name>
<feature type="region of interest" description="Disordered" evidence="1">
    <location>
        <begin position="33"/>
        <end position="71"/>
    </location>
</feature>
<dbReference type="Pfam" id="PF13822">
    <property type="entry name" value="ACC_epsilon"/>
    <property type="match status" value="1"/>
</dbReference>
<gene>
    <name evidence="2" type="ORF">AB0H04_33320</name>
</gene>
<sequence>MTTAPLIRIERGSADPAELAALTAVLLQRVAPGSPAAPAPAPAPRWSRAGTRPAPGAPLGWRSAAAHRSWR</sequence>
<organism evidence="2 3">
    <name type="scientific">Streptomyces flaveolus</name>
    <dbReference type="NCBI Taxonomy" id="67297"/>
    <lineage>
        <taxon>Bacteria</taxon>
        <taxon>Bacillati</taxon>
        <taxon>Actinomycetota</taxon>
        <taxon>Actinomycetes</taxon>
        <taxon>Kitasatosporales</taxon>
        <taxon>Streptomycetaceae</taxon>
        <taxon>Streptomyces</taxon>
    </lineage>
</organism>
<dbReference type="EMBL" id="JBFAEG010000028">
    <property type="protein sequence ID" value="MEU5711681.1"/>
    <property type="molecule type" value="Genomic_DNA"/>
</dbReference>
<accession>A0ABV3AI96</accession>
<reference evidence="2 3" key="1">
    <citation type="submission" date="2024-06" db="EMBL/GenBank/DDBJ databases">
        <title>The Natural Products Discovery Center: Release of the First 8490 Sequenced Strains for Exploring Actinobacteria Biosynthetic Diversity.</title>
        <authorList>
            <person name="Kalkreuter E."/>
            <person name="Kautsar S.A."/>
            <person name="Yang D."/>
            <person name="Bader C.D."/>
            <person name="Teijaro C.N."/>
            <person name="Fluegel L."/>
            <person name="Davis C.M."/>
            <person name="Simpson J.R."/>
            <person name="Lauterbach L."/>
            <person name="Steele A.D."/>
            <person name="Gui C."/>
            <person name="Meng S."/>
            <person name="Li G."/>
            <person name="Viehrig K."/>
            <person name="Ye F."/>
            <person name="Su P."/>
            <person name="Kiefer A.F."/>
            <person name="Nichols A."/>
            <person name="Cepeda A.J."/>
            <person name="Yan W."/>
            <person name="Fan B."/>
            <person name="Jiang Y."/>
            <person name="Adhikari A."/>
            <person name="Zheng C.-J."/>
            <person name="Schuster L."/>
            <person name="Cowan T.M."/>
            <person name="Smanski M.J."/>
            <person name="Chevrette M.G."/>
            <person name="De Carvalho L.P.S."/>
            <person name="Shen B."/>
        </authorList>
    </citation>
    <scope>NUCLEOTIDE SEQUENCE [LARGE SCALE GENOMIC DNA]</scope>
    <source>
        <strain evidence="2 3">NPDC020594</strain>
    </source>
</reference>